<comment type="caution">
    <text evidence="1">The sequence shown here is derived from an EMBL/GenBank/DDBJ whole genome shotgun (WGS) entry which is preliminary data.</text>
</comment>
<evidence type="ECO:0000313" key="1">
    <source>
        <dbReference type="EMBL" id="MBA4452704.1"/>
    </source>
</evidence>
<protein>
    <submittedName>
        <fullName evidence="1">Uncharacterized protein</fullName>
    </submittedName>
</protein>
<gene>
    <name evidence="1" type="ORF">H2B03_06020</name>
</gene>
<accession>A0AC60VYT3</accession>
<reference evidence="1 2" key="1">
    <citation type="journal article" date="2020" name="Appl. Environ. Microbiol.">
        <title>Genomic Characteristics of a Novel Species of Ammonia-Oxidizing Archaea from the Jiulong River Estuary.</title>
        <authorList>
            <person name="Zou D."/>
            <person name="Wan R."/>
            <person name="Han L."/>
            <person name="Xu M.N."/>
            <person name="Liu Y."/>
            <person name="Liu H."/>
            <person name="Kao S.J."/>
            <person name="Li M."/>
        </authorList>
    </citation>
    <scope>NUCLEOTIDE SEQUENCE [LARGE SCALE GENOMIC DNA]</scope>
    <source>
        <strain evidence="1">W1bin1</strain>
    </source>
</reference>
<sequence length="66" mass="7397">MMMFFGTGILGIVIGLTVAPNFSSDSSLLITFMGVINLSLGGFFGWIFLTQQPKEEDKRKRKPKRK</sequence>
<proteinExistence type="predicted"/>
<organism evidence="1 2">
    <name type="scientific">Candidatus Nitrosomaritimum aestuariumsis</name>
    <dbReference type="NCBI Taxonomy" id="3342354"/>
    <lineage>
        <taxon>Archaea</taxon>
        <taxon>Nitrososphaerota</taxon>
        <taxon>Nitrososphaeria</taxon>
        <taxon>Nitrosopumilales</taxon>
        <taxon>Nitrosopumilaceae</taxon>
        <taxon>Candidatus Nitrosomaritimum</taxon>
    </lineage>
</organism>
<dbReference type="EMBL" id="JACEMZ010000038">
    <property type="protein sequence ID" value="MBA4452704.1"/>
    <property type="molecule type" value="Genomic_DNA"/>
</dbReference>
<evidence type="ECO:0000313" key="2">
    <source>
        <dbReference type="Proteomes" id="UP000559653"/>
    </source>
</evidence>
<dbReference type="Proteomes" id="UP000559653">
    <property type="component" value="Unassembled WGS sequence"/>
</dbReference>
<name>A0AC60VYT3_9ARCH</name>